<dbReference type="Proteomes" id="UP001219934">
    <property type="component" value="Unassembled WGS sequence"/>
</dbReference>
<evidence type="ECO:0000256" key="1">
    <source>
        <dbReference type="SAM" id="MobiDB-lite"/>
    </source>
</evidence>
<dbReference type="AlphaFoldDB" id="A0AAD6AT54"/>
<proteinExistence type="predicted"/>
<evidence type="ECO:0000313" key="3">
    <source>
        <dbReference type="Proteomes" id="UP001219934"/>
    </source>
</evidence>
<feature type="non-terminal residue" evidence="2">
    <location>
        <position position="94"/>
    </location>
</feature>
<reference evidence="2" key="1">
    <citation type="submission" date="2022-11" db="EMBL/GenBank/DDBJ databases">
        <title>Chromosome-level genome of Pogonophryne albipinna.</title>
        <authorList>
            <person name="Jo E."/>
        </authorList>
    </citation>
    <scope>NUCLEOTIDE SEQUENCE</scope>
    <source>
        <strain evidence="2">SGF0006</strain>
        <tissue evidence="2">Muscle</tissue>
    </source>
</reference>
<feature type="non-terminal residue" evidence="2">
    <location>
        <position position="1"/>
    </location>
</feature>
<organism evidence="2 3">
    <name type="scientific">Pogonophryne albipinna</name>
    <dbReference type="NCBI Taxonomy" id="1090488"/>
    <lineage>
        <taxon>Eukaryota</taxon>
        <taxon>Metazoa</taxon>
        <taxon>Chordata</taxon>
        <taxon>Craniata</taxon>
        <taxon>Vertebrata</taxon>
        <taxon>Euteleostomi</taxon>
        <taxon>Actinopterygii</taxon>
        <taxon>Neopterygii</taxon>
        <taxon>Teleostei</taxon>
        <taxon>Neoteleostei</taxon>
        <taxon>Acanthomorphata</taxon>
        <taxon>Eupercaria</taxon>
        <taxon>Perciformes</taxon>
        <taxon>Notothenioidei</taxon>
        <taxon>Pogonophryne</taxon>
    </lineage>
</organism>
<sequence>WHVKECNVPPVPTLPVADALCQAPPPSLPCPAQAVGTTSPEYARDCGWCQAAEMSRSTHTLTGSEEAQWLQGSAKSPGNHSCSPGTALGILSPS</sequence>
<evidence type="ECO:0000313" key="2">
    <source>
        <dbReference type="EMBL" id="KAJ4931558.1"/>
    </source>
</evidence>
<dbReference type="EMBL" id="JAPTMU010000015">
    <property type="protein sequence ID" value="KAJ4931558.1"/>
    <property type="molecule type" value="Genomic_DNA"/>
</dbReference>
<feature type="compositionally biased region" description="Polar residues" evidence="1">
    <location>
        <begin position="69"/>
        <end position="84"/>
    </location>
</feature>
<accession>A0AAD6AT54</accession>
<keyword evidence="3" id="KW-1185">Reference proteome</keyword>
<feature type="region of interest" description="Disordered" evidence="1">
    <location>
        <begin position="69"/>
        <end position="94"/>
    </location>
</feature>
<comment type="caution">
    <text evidence="2">The sequence shown here is derived from an EMBL/GenBank/DDBJ whole genome shotgun (WGS) entry which is preliminary data.</text>
</comment>
<protein>
    <submittedName>
        <fullName evidence="2">Uncharacterized protein</fullName>
    </submittedName>
</protein>
<gene>
    <name evidence="2" type="ORF">JOQ06_025853</name>
</gene>
<name>A0AAD6AT54_9TELE</name>